<proteinExistence type="inferred from homology"/>
<evidence type="ECO:0000256" key="1">
    <source>
        <dbReference type="ARBA" id="ARBA00004651"/>
    </source>
</evidence>
<keyword evidence="6 8" id="KW-1133">Transmembrane helix</keyword>
<dbReference type="PANTHER" id="PTHR30472:SF25">
    <property type="entry name" value="ABC TRANSPORTER PERMEASE PROTEIN MJ0876-RELATED"/>
    <property type="match status" value="1"/>
</dbReference>
<feature type="transmembrane region" description="Helical" evidence="8">
    <location>
        <begin position="260"/>
        <end position="277"/>
    </location>
</feature>
<dbReference type="GO" id="GO:0005886">
    <property type="term" value="C:plasma membrane"/>
    <property type="evidence" value="ECO:0007669"/>
    <property type="project" value="UniProtKB-SubCell"/>
</dbReference>
<feature type="transmembrane region" description="Helical" evidence="8">
    <location>
        <begin position="65"/>
        <end position="85"/>
    </location>
</feature>
<feature type="transmembrane region" description="Helical" evidence="8">
    <location>
        <begin position="284"/>
        <end position="306"/>
    </location>
</feature>
<dbReference type="Proteomes" id="UP000425960">
    <property type="component" value="Chromosome"/>
</dbReference>
<keyword evidence="4" id="KW-1003">Cell membrane</keyword>
<dbReference type="InterPro" id="IPR037294">
    <property type="entry name" value="ABC_BtuC-like"/>
</dbReference>
<dbReference type="InterPro" id="IPR000522">
    <property type="entry name" value="ABC_transptr_permease_BtuC"/>
</dbReference>
<feature type="transmembrane region" description="Helical" evidence="8">
    <location>
        <begin position="123"/>
        <end position="141"/>
    </location>
</feature>
<evidence type="ECO:0000313" key="9">
    <source>
        <dbReference type="EMBL" id="BBO80647.1"/>
    </source>
</evidence>
<comment type="subcellular location">
    <subcellularLocation>
        <location evidence="1">Cell membrane</location>
        <topology evidence="1">Multi-pass membrane protein</topology>
    </subcellularLocation>
</comment>
<comment type="similarity">
    <text evidence="2">Belongs to the binding-protein-dependent transport system permease family. FecCD subfamily.</text>
</comment>
<gene>
    <name evidence="9" type="ORF">DSCO28_12130</name>
</gene>
<name>A0A5K7ZKY3_9BACT</name>
<feature type="transmembrane region" description="Helical" evidence="8">
    <location>
        <begin position="195"/>
        <end position="215"/>
    </location>
</feature>
<evidence type="ECO:0000256" key="4">
    <source>
        <dbReference type="ARBA" id="ARBA00022475"/>
    </source>
</evidence>
<dbReference type="RefSeq" id="WP_197910415.1">
    <property type="nucleotide sequence ID" value="NZ_AP021876.1"/>
</dbReference>
<reference evidence="9 10" key="1">
    <citation type="submission" date="2019-11" db="EMBL/GenBank/DDBJ databases">
        <title>Comparative genomics of hydrocarbon-degrading Desulfosarcina strains.</title>
        <authorList>
            <person name="Watanabe M."/>
            <person name="Kojima H."/>
            <person name="Fukui M."/>
        </authorList>
    </citation>
    <scope>NUCLEOTIDE SEQUENCE [LARGE SCALE GENOMIC DNA]</scope>
    <source>
        <strain evidence="9 10">28bB2T</strain>
    </source>
</reference>
<evidence type="ECO:0000256" key="7">
    <source>
        <dbReference type="ARBA" id="ARBA00023136"/>
    </source>
</evidence>
<dbReference type="Pfam" id="PF01032">
    <property type="entry name" value="FecCD"/>
    <property type="match status" value="1"/>
</dbReference>
<feature type="transmembrane region" description="Helical" evidence="8">
    <location>
        <begin position="97"/>
        <end position="117"/>
    </location>
</feature>
<dbReference type="Gene3D" id="1.10.3470.10">
    <property type="entry name" value="ABC transporter involved in vitamin B12 uptake, BtuC"/>
    <property type="match status" value="1"/>
</dbReference>
<evidence type="ECO:0000256" key="6">
    <source>
        <dbReference type="ARBA" id="ARBA00022989"/>
    </source>
</evidence>
<evidence type="ECO:0000313" key="10">
    <source>
        <dbReference type="Proteomes" id="UP000425960"/>
    </source>
</evidence>
<feature type="transmembrane region" description="Helical" evidence="8">
    <location>
        <begin position="153"/>
        <end position="175"/>
    </location>
</feature>
<protein>
    <submittedName>
        <fullName evidence="9">ABC transporter permease</fullName>
    </submittedName>
</protein>
<keyword evidence="5 8" id="KW-0812">Transmembrane</keyword>
<dbReference type="KEGG" id="dov:DSCO28_12130"/>
<dbReference type="GO" id="GO:0022857">
    <property type="term" value="F:transmembrane transporter activity"/>
    <property type="evidence" value="ECO:0007669"/>
    <property type="project" value="InterPro"/>
</dbReference>
<dbReference type="PANTHER" id="PTHR30472">
    <property type="entry name" value="FERRIC ENTEROBACTIN TRANSPORT SYSTEM PERMEASE PROTEIN"/>
    <property type="match status" value="1"/>
</dbReference>
<evidence type="ECO:0000256" key="8">
    <source>
        <dbReference type="SAM" id="Phobius"/>
    </source>
</evidence>
<dbReference type="CDD" id="cd06550">
    <property type="entry name" value="TM_ABC_iron-siderophores_like"/>
    <property type="match status" value="1"/>
</dbReference>
<sequence length="335" mass="35270">MIRRPISLPLKIAMVCMFLFLFLLGAMLAGISMGSSGSGLKAVWASLFQESGDTMQAAIIWRIRLPRVLLAALVGAALSLGGLVFQALLKNPLAEPYILGISGGAAIGAIVGIILGLSRIPGVGIMAFLGSLATLLLIILISSGRAIIVKDSLLLSGVMVNAFCSAVIMFLLSITQDARLHNIIFWLMGDLSASQIQHVVMLAAVLLPCFIIIFMHSNRMNLLLLGGDMATSMGVAVKRVTLVLLITTSLMVSVTVSQCGLIGFVGLVIPHLLRLIVGPDHRVLAPGCILGGGAYMVVCDLLARVLPAQGEMPGGVITAMIGAPLFIILLRRSRQ</sequence>
<keyword evidence="3" id="KW-0813">Transport</keyword>
<dbReference type="AlphaFoldDB" id="A0A5K7ZKY3"/>
<keyword evidence="7 8" id="KW-0472">Membrane</keyword>
<evidence type="ECO:0000256" key="5">
    <source>
        <dbReference type="ARBA" id="ARBA00022692"/>
    </source>
</evidence>
<evidence type="ECO:0000256" key="2">
    <source>
        <dbReference type="ARBA" id="ARBA00007935"/>
    </source>
</evidence>
<feature type="transmembrane region" description="Helical" evidence="8">
    <location>
        <begin position="312"/>
        <end position="330"/>
    </location>
</feature>
<organism evidence="9 10">
    <name type="scientific">Desulfosarcina ovata subsp. sediminis</name>
    <dbReference type="NCBI Taxonomy" id="885957"/>
    <lineage>
        <taxon>Bacteria</taxon>
        <taxon>Pseudomonadati</taxon>
        <taxon>Thermodesulfobacteriota</taxon>
        <taxon>Desulfobacteria</taxon>
        <taxon>Desulfobacterales</taxon>
        <taxon>Desulfosarcinaceae</taxon>
        <taxon>Desulfosarcina</taxon>
    </lineage>
</organism>
<evidence type="ECO:0000256" key="3">
    <source>
        <dbReference type="ARBA" id="ARBA00022448"/>
    </source>
</evidence>
<dbReference type="SUPFAM" id="SSF81345">
    <property type="entry name" value="ABC transporter involved in vitamin B12 uptake, BtuC"/>
    <property type="match status" value="1"/>
</dbReference>
<dbReference type="EMBL" id="AP021876">
    <property type="protein sequence ID" value="BBO80647.1"/>
    <property type="molecule type" value="Genomic_DNA"/>
</dbReference>
<dbReference type="FunFam" id="1.10.3470.10:FF:000001">
    <property type="entry name" value="Vitamin B12 ABC transporter permease BtuC"/>
    <property type="match status" value="1"/>
</dbReference>
<accession>A0A5K7ZKY3</accession>